<dbReference type="RefSeq" id="XP_008599763.1">
    <property type="nucleotide sequence ID" value="XM_008601541.1"/>
</dbReference>
<evidence type="ECO:0000313" key="3">
    <source>
        <dbReference type="Proteomes" id="UP000002762"/>
    </source>
</evidence>
<evidence type="ECO:0000313" key="2">
    <source>
        <dbReference type="EMBL" id="EJP64450.1"/>
    </source>
</evidence>
<dbReference type="AlphaFoldDB" id="J4W1U5"/>
<accession>J4W1U5</accession>
<evidence type="ECO:0000256" key="1">
    <source>
        <dbReference type="SAM" id="MobiDB-lite"/>
    </source>
</evidence>
<keyword evidence="3" id="KW-1185">Reference proteome</keyword>
<dbReference type="HOGENOM" id="CLU_2096441_0_0_1"/>
<protein>
    <submittedName>
        <fullName evidence="2">Uncharacterized protein</fullName>
    </submittedName>
</protein>
<dbReference type="EMBL" id="JH725168">
    <property type="protein sequence ID" value="EJP64450.1"/>
    <property type="molecule type" value="Genomic_DNA"/>
</dbReference>
<gene>
    <name evidence="2" type="ORF">BBA_06444</name>
</gene>
<reference evidence="2 3" key="1">
    <citation type="journal article" date="2012" name="Sci. Rep.">
        <title>Genomic perspectives on the evolution of fungal entomopathogenicity in Beauveria bassiana.</title>
        <authorList>
            <person name="Xiao G."/>
            <person name="Ying S.H."/>
            <person name="Zheng P."/>
            <person name="Wang Z.L."/>
            <person name="Zhang S."/>
            <person name="Xie X.Q."/>
            <person name="Shang Y."/>
            <person name="St Leger R.J."/>
            <person name="Zhao G.P."/>
            <person name="Wang C."/>
            <person name="Feng M.G."/>
        </authorList>
    </citation>
    <scope>NUCLEOTIDE SEQUENCE [LARGE SCALE GENOMIC DNA]</scope>
    <source>
        <strain evidence="2 3">ARSEF 2860</strain>
    </source>
</reference>
<dbReference type="GeneID" id="19889456"/>
<feature type="region of interest" description="Disordered" evidence="1">
    <location>
        <begin position="1"/>
        <end position="24"/>
    </location>
</feature>
<sequence>MEEKEEGRVATEVDSSSSSARRHQYQPSYCVRVNVGAATEDVIARLVTDAYVQEVRVHWLDGDSEPLNCSISVAALADDAVYLDLRDRRSECYCCLVRADWPRDCLAKTACGGTYE</sequence>
<dbReference type="InParanoid" id="J4W1U5"/>
<feature type="compositionally biased region" description="Basic and acidic residues" evidence="1">
    <location>
        <begin position="1"/>
        <end position="11"/>
    </location>
</feature>
<organism evidence="2 3">
    <name type="scientific">Beauveria bassiana (strain ARSEF 2860)</name>
    <name type="common">White muscardine disease fungus</name>
    <name type="synonym">Tritirachium shiotae</name>
    <dbReference type="NCBI Taxonomy" id="655819"/>
    <lineage>
        <taxon>Eukaryota</taxon>
        <taxon>Fungi</taxon>
        <taxon>Dikarya</taxon>
        <taxon>Ascomycota</taxon>
        <taxon>Pezizomycotina</taxon>
        <taxon>Sordariomycetes</taxon>
        <taxon>Hypocreomycetidae</taxon>
        <taxon>Hypocreales</taxon>
        <taxon>Cordycipitaceae</taxon>
        <taxon>Beauveria</taxon>
    </lineage>
</organism>
<name>J4W1U5_BEAB2</name>
<dbReference type="Proteomes" id="UP000002762">
    <property type="component" value="Unassembled WGS sequence"/>
</dbReference>
<proteinExistence type="predicted"/>